<comment type="catalytic activity">
    <reaction evidence="2">
        <text>O-phospho-L-tyrosyl-[protein] + H2O = L-tyrosyl-[protein] + phosphate</text>
        <dbReference type="Rhea" id="RHEA:10684"/>
        <dbReference type="Rhea" id="RHEA-COMP:10136"/>
        <dbReference type="Rhea" id="RHEA-COMP:20101"/>
        <dbReference type="ChEBI" id="CHEBI:15377"/>
        <dbReference type="ChEBI" id="CHEBI:43474"/>
        <dbReference type="ChEBI" id="CHEBI:46858"/>
        <dbReference type="ChEBI" id="CHEBI:61978"/>
        <dbReference type="EC" id="3.1.3.48"/>
    </reaction>
</comment>
<evidence type="ECO:0000256" key="2">
    <source>
        <dbReference type="ARBA" id="ARBA00051722"/>
    </source>
</evidence>
<evidence type="ECO:0000313" key="4">
    <source>
        <dbReference type="EMBL" id="HGT40626.1"/>
    </source>
</evidence>
<dbReference type="CDD" id="cd16344">
    <property type="entry name" value="LMWPAP"/>
    <property type="match status" value="1"/>
</dbReference>
<dbReference type="SMART" id="SM00226">
    <property type="entry name" value="LMWPc"/>
    <property type="match status" value="1"/>
</dbReference>
<dbReference type="AlphaFoldDB" id="A0A7C4QSZ6"/>
<dbReference type="EMBL" id="DSVQ01000018">
    <property type="protein sequence ID" value="HGT40626.1"/>
    <property type="molecule type" value="Genomic_DNA"/>
</dbReference>
<dbReference type="Pfam" id="PF01451">
    <property type="entry name" value="LMWPc"/>
    <property type="match status" value="1"/>
</dbReference>
<dbReference type="InterPro" id="IPR023485">
    <property type="entry name" value="Ptyr_pPase"/>
</dbReference>
<name>A0A7C4QSZ6_9PLAN</name>
<evidence type="ECO:0000256" key="1">
    <source>
        <dbReference type="ARBA" id="ARBA00013064"/>
    </source>
</evidence>
<dbReference type="PANTHER" id="PTHR11717:SF31">
    <property type="entry name" value="LOW MOLECULAR WEIGHT PROTEIN-TYROSINE-PHOSPHATASE ETP-RELATED"/>
    <property type="match status" value="1"/>
</dbReference>
<feature type="domain" description="YrdC-like" evidence="3">
    <location>
        <begin position="14"/>
        <end position="206"/>
    </location>
</feature>
<sequence>MPEVVDIRRADDPRDIVHRSCQLLAEGKWLLFPTETQYTLLGSALQADSVVRLYDLAGADGLDLEVRSAEDARDYWLEPPRAAWKLARRCWPGPVVLAVPTRSVGGLFSQLPEPTRRLLVNGEDAVRFRACAHPLWSELQRYVRGPLVSIADCANGPGRATLAAVPGRWLDGAAVAVDDGPCRYGDAVTVVLTEGTGWRVMHEGVVGAGQIGRMAGEVYLFVCTGNTCRSPMAEALFRKALAERLKCAPHELEDRGFVVLSAGLAASIGAPASQEVVELLAEEGIDLREHGSQPVTQRLLAQADAIYTMTRQHRQTILAAHPELESRVRTLAEDRSDISDPIGLGRAAYEACKREIARHVAALVDQIAPETPADRRVGKP</sequence>
<reference evidence="4" key="1">
    <citation type="journal article" date="2020" name="mSystems">
        <title>Genome- and Community-Level Interaction Insights into Carbon Utilization and Element Cycling Functions of Hydrothermarchaeota in Hydrothermal Sediment.</title>
        <authorList>
            <person name="Zhou Z."/>
            <person name="Liu Y."/>
            <person name="Xu W."/>
            <person name="Pan J."/>
            <person name="Luo Z.H."/>
            <person name="Li M."/>
        </authorList>
    </citation>
    <scope>NUCLEOTIDE SEQUENCE [LARGE SCALE GENOMIC DNA]</scope>
    <source>
        <strain evidence="4">SpSt-508</strain>
    </source>
</reference>
<comment type="caution">
    <text evidence="4">The sequence shown here is derived from an EMBL/GenBank/DDBJ whole genome shotgun (WGS) entry which is preliminary data.</text>
</comment>
<dbReference type="SUPFAM" id="SSF52788">
    <property type="entry name" value="Phosphotyrosine protein phosphatases I"/>
    <property type="match status" value="1"/>
</dbReference>
<dbReference type="PANTHER" id="PTHR11717">
    <property type="entry name" value="LOW MOLECULAR WEIGHT PROTEIN TYROSINE PHOSPHATASE"/>
    <property type="match status" value="1"/>
</dbReference>
<dbReference type="InterPro" id="IPR036196">
    <property type="entry name" value="Ptyr_pPase_sf"/>
</dbReference>
<dbReference type="InterPro" id="IPR006070">
    <property type="entry name" value="Sua5-like_dom"/>
</dbReference>
<dbReference type="GO" id="GO:0004725">
    <property type="term" value="F:protein tyrosine phosphatase activity"/>
    <property type="evidence" value="ECO:0007669"/>
    <property type="project" value="UniProtKB-EC"/>
</dbReference>
<dbReference type="Pfam" id="PF01300">
    <property type="entry name" value="Sua5_yciO_yrdC"/>
    <property type="match status" value="1"/>
</dbReference>
<organism evidence="4">
    <name type="scientific">Schlesneria paludicola</name>
    <dbReference type="NCBI Taxonomy" id="360056"/>
    <lineage>
        <taxon>Bacteria</taxon>
        <taxon>Pseudomonadati</taxon>
        <taxon>Planctomycetota</taxon>
        <taxon>Planctomycetia</taxon>
        <taxon>Planctomycetales</taxon>
        <taxon>Planctomycetaceae</taxon>
        <taxon>Schlesneria</taxon>
    </lineage>
</organism>
<dbReference type="GO" id="GO:0003725">
    <property type="term" value="F:double-stranded RNA binding"/>
    <property type="evidence" value="ECO:0007669"/>
    <property type="project" value="InterPro"/>
</dbReference>
<dbReference type="PROSITE" id="PS51163">
    <property type="entry name" value="YRDC"/>
    <property type="match status" value="1"/>
</dbReference>
<protein>
    <recommendedName>
        <fullName evidence="1">protein-tyrosine-phosphatase</fullName>
        <ecNumber evidence="1">3.1.3.48</ecNumber>
    </recommendedName>
</protein>
<dbReference type="EC" id="3.1.3.48" evidence="1"/>
<proteinExistence type="predicted"/>
<accession>A0A7C4QSZ6</accession>
<dbReference type="Gene3D" id="3.90.870.10">
    <property type="entry name" value="DHBP synthase"/>
    <property type="match status" value="1"/>
</dbReference>
<evidence type="ECO:0000259" key="3">
    <source>
        <dbReference type="PROSITE" id="PS51163"/>
    </source>
</evidence>
<dbReference type="SUPFAM" id="SSF55821">
    <property type="entry name" value="YrdC/RibB"/>
    <property type="match status" value="1"/>
</dbReference>
<dbReference type="InterPro" id="IPR017945">
    <property type="entry name" value="DHBP_synth_RibB-like_a/b_dom"/>
</dbReference>
<dbReference type="InterPro" id="IPR050438">
    <property type="entry name" value="LMW_PTPase"/>
</dbReference>
<dbReference type="Gene3D" id="3.40.50.2300">
    <property type="match status" value="1"/>
</dbReference>
<gene>
    <name evidence="4" type="ORF">ENS64_15390</name>
</gene>